<feature type="compositionally biased region" description="Basic and acidic residues" evidence="6">
    <location>
        <begin position="1158"/>
        <end position="1180"/>
    </location>
</feature>
<proteinExistence type="predicted"/>
<comment type="subcellular location">
    <subcellularLocation>
        <location evidence="1">Nucleus</location>
    </subcellularLocation>
</comment>
<dbReference type="EMBL" id="JARPMG010000004">
    <property type="protein sequence ID" value="KAJ8101149.1"/>
    <property type="molecule type" value="Genomic_DNA"/>
</dbReference>
<keyword evidence="4" id="KW-0539">Nucleus</keyword>
<name>A0AAD7QTD0_9ASCO</name>
<reference evidence="7" key="1">
    <citation type="submission" date="2023-03" db="EMBL/GenBank/DDBJ databases">
        <title>Near-Complete genome sequence of Lipomyces tetrasporous NRRL Y-64009, an oleaginous yeast capable of growing on lignocellulosic hydrolysates.</title>
        <authorList>
            <consortium name="Lawrence Berkeley National Laboratory"/>
            <person name="Jagtap S.S."/>
            <person name="Liu J.-J."/>
            <person name="Walukiewicz H.E."/>
            <person name="Pangilinan J."/>
            <person name="Lipzen A."/>
            <person name="Ahrendt S."/>
            <person name="Koriabine M."/>
            <person name="Cobaugh K."/>
            <person name="Salamov A."/>
            <person name="Yoshinaga Y."/>
            <person name="Ng V."/>
            <person name="Daum C."/>
            <person name="Grigoriev I.V."/>
            <person name="Slininger P.J."/>
            <person name="Dien B.S."/>
            <person name="Jin Y.-S."/>
            <person name="Rao C.V."/>
        </authorList>
    </citation>
    <scope>NUCLEOTIDE SEQUENCE</scope>
    <source>
        <strain evidence="7">NRRL Y-64009</strain>
    </source>
</reference>
<dbReference type="GO" id="GO:0006281">
    <property type="term" value="P:DNA repair"/>
    <property type="evidence" value="ECO:0007669"/>
    <property type="project" value="TreeGrafter"/>
</dbReference>
<dbReference type="GeneID" id="80882479"/>
<protein>
    <submittedName>
        <fullName evidence="7">Armadillo-type protein</fullName>
    </submittedName>
</protein>
<sequence>MPAVQSWERLKFDQPLAPKANKPIAVSELLKRLQAVHVELAKFDQGSVELKTVNKVAKDLVSNNLLHHRDKGVRAYVACCLADILRLYAPDAPYTATQLQSIFEHFVLQLKGLADPDSPYFLQYCYLLESLSQVKSIVLVSDLPNGDDLMSDIFEMFFDLVKPDGLKNLEFHMGEILVQLIDEAPTIPSEVITLILAQFLRAKTVEVKPKAGNNAKTSKVQTSLFQLPPAYNMAKTICINCTDRMARHISQYFTDVIYDISTKSSADDISETDLGELKKAHSLIVEIWKAAPEVLQNVIPQLEQEILVDNTQMRLMATETVGLIAGDIPGRVNFISAHPTCWDAWFGRQNDKNPSVRAKWAEGCAFILGNRADIVKGTVEGLAAKLIDNDDKVRLATCKAIGNLDYKCIVRKFRNETVLINLAERAKDRKFTVRAEAIKVLGSLYDVAYEDIASQDEDIIAQLAWIPSRIFEIYYLNNKETTVLSDYCIYEQLMPFDSDDTKRVTRMLTVIKYLDEKPRKAFNAIPIRQRTMAQILQTFVELCEKYNGGVVDDSEGEELKGKLDRLIKWMGEQLPDSSKAEAHMAKFYMMNDRRMYKLMKDCITSESDIKTVHKALTEISNRQSVSSILETLMPLMYRSSLIFYNRSNVPPIVEISKRANNGLNAVAHELLKDISTSMPAVLKAHMQDLTQEIQKRQPGFDGSIDTLKACAGFAKRFPGDMPQERQFLEALSNFATNGSAGEAKHAVNIILQSKKKDAYARDLLVVATKFDVADPAFLCQLAILAELVRGASAIVEPKIDKITGFLIKEILLKNRVSTSEHDKDWVEDSQLEDDCKAKILALRILVNRLRAAEDAETAKEIAQPVLKLLNCLVANSGEMTKDQDTPLHFKSRLRLTAGLLLLKLAKIPVYERLIQPQDINQLALLVQDRDFQVRQAFIDKLKRYLAADLLPEKYIPIAFLMAYEPEEEVKDELVTWIRARLAKQQQQKTTIMERCFARLLHMLAHHPDYGTDVDDLLDFAQYIIFYLNATVTEQNISLIFYFAQRVKQVRDAISEKSGENLYYLSDLAQAIIRQFEEAHNWSMQTWPGKASLPADLFRAMPSATFAQKIAHTTFLPVGVIERLPSLVKVKTPKAKATPAEKAVAPSTASSSGNKKRKSNESGSKKKVKKAPESDDEWTGK</sequence>
<evidence type="ECO:0000256" key="3">
    <source>
        <dbReference type="ARBA" id="ARBA00022776"/>
    </source>
</evidence>
<dbReference type="Pfam" id="PF20168">
    <property type="entry name" value="PDS5"/>
    <property type="match status" value="1"/>
</dbReference>
<evidence type="ECO:0000313" key="7">
    <source>
        <dbReference type="EMBL" id="KAJ8101149.1"/>
    </source>
</evidence>
<dbReference type="Gene3D" id="1.25.10.10">
    <property type="entry name" value="Leucine-rich Repeat Variant"/>
    <property type="match status" value="1"/>
</dbReference>
<dbReference type="SUPFAM" id="SSF48371">
    <property type="entry name" value="ARM repeat"/>
    <property type="match status" value="1"/>
</dbReference>
<dbReference type="RefSeq" id="XP_056044599.1">
    <property type="nucleotide sequence ID" value="XM_056187313.1"/>
</dbReference>
<dbReference type="GO" id="GO:0051301">
    <property type="term" value="P:cell division"/>
    <property type="evidence" value="ECO:0007669"/>
    <property type="project" value="UniProtKB-KW"/>
</dbReference>
<keyword evidence="3" id="KW-0498">Mitosis</keyword>
<dbReference type="InterPro" id="IPR016024">
    <property type="entry name" value="ARM-type_fold"/>
</dbReference>
<dbReference type="GO" id="GO:0005634">
    <property type="term" value="C:nucleus"/>
    <property type="evidence" value="ECO:0007669"/>
    <property type="project" value="UniProtKB-SubCell"/>
</dbReference>
<evidence type="ECO:0000256" key="2">
    <source>
        <dbReference type="ARBA" id="ARBA00022618"/>
    </source>
</evidence>
<dbReference type="AlphaFoldDB" id="A0AAD7QTD0"/>
<organism evidence="7 8">
    <name type="scientific">Lipomyces tetrasporus</name>
    <dbReference type="NCBI Taxonomy" id="54092"/>
    <lineage>
        <taxon>Eukaryota</taxon>
        <taxon>Fungi</taxon>
        <taxon>Dikarya</taxon>
        <taxon>Ascomycota</taxon>
        <taxon>Saccharomycotina</taxon>
        <taxon>Lipomycetes</taxon>
        <taxon>Lipomycetales</taxon>
        <taxon>Lipomycetaceae</taxon>
        <taxon>Lipomyces</taxon>
    </lineage>
</organism>
<feature type="region of interest" description="Disordered" evidence="6">
    <location>
        <begin position="1131"/>
        <end position="1180"/>
    </location>
</feature>
<keyword evidence="5" id="KW-0131">Cell cycle</keyword>
<evidence type="ECO:0000256" key="1">
    <source>
        <dbReference type="ARBA" id="ARBA00004123"/>
    </source>
</evidence>
<comment type="caution">
    <text evidence="7">The sequence shown here is derived from an EMBL/GenBank/DDBJ whole genome shotgun (WGS) entry which is preliminary data.</text>
</comment>
<accession>A0AAD7QTD0</accession>
<evidence type="ECO:0000313" key="8">
    <source>
        <dbReference type="Proteomes" id="UP001217417"/>
    </source>
</evidence>
<dbReference type="InterPro" id="IPR011989">
    <property type="entry name" value="ARM-like"/>
</dbReference>
<keyword evidence="8" id="KW-1185">Reference proteome</keyword>
<dbReference type="PANTHER" id="PTHR12663:SF0">
    <property type="entry name" value="PRECOCIOUS DISSOCIATION OF SISTERS 5, ISOFORM A"/>
    <property type="match status" value="1"/>
</dbReference>
<dbReference type="InterPro" id="IPR039776">
    <property type="entry name" value="Pds5"/>
</dbReference>
<evidence type="ECO:0000256" key="4">
    <source>
        <dbReference type="ARBA" id="ARBA00023242"/>
    </source>
</evidence>
<dbReference type="Proteomes" id="UP001217417">
    <property type="component" value="Unassembled WGS sequence"/>
</dbReference>
<feature type="compositionally biased region" description="Low complexity" evidence="6">
    <location>
        <begin position="1134"/>
        <end position="1145"/>
    </location>
</feature>
<dbReference type="CDD" id="cd19953">
    <property type="entry name" value="PDS5"/>
    <property type="match status" value="1"/>
</dbReference>
<evidence type="ECO:0000256" key="5">
    <source>
        <dbReference type="ARBA" id="ARBA00023306"/>
    </source>
</evidence>
<dbReference type="GO" id="GO:0000785">
    <property type="term" value="C:chromatin"/>
    <property type="evidence" value="ECO:0007669"/>
    <property type="project" value="TreeGrafter"/>
</dbReference>
<gene>
    <name evidence="7" type="ORF">POJ06DRAFT_250605</name>
</gene>
<evidence type="ECO:0000256" key="6">
    <source>
        <dbReference type="SAM" id="MobiDB-lite"/>
    </source>
</evidence>
<dbReference type="GO" id="GO:0007064">
    <property type="term" value="P:mitotic sister chromatid cohesion"/>
    <property type="evidence" value="ECO:0007669"/>
    <property type="project" value="InterPro"/>
</dbReference>
<dbReference type="PANTHER" id="PTHR12663">
    <property type="entry name" value="ANDROGEN INDUCED INHIBITOR OF PROLIFERATION AS3 / PDS5-RELATED"/>
    <property type="match status" value="1"/>
</dbReference>
<keyword evidence="2" id="KW-0132">Cell division</keyword>